<sequence length="308" mass="33374">MGLVLHWSQNVIELAQGDPARGNAIVGSPLAVALATRGTARWALGRAGWRTDLEEAVATARGTEPWSHAMVITYRYLGAIPNGILLADDAALREIDEALRIAERSSDDRALGLARLTHGIALVHRDSPADRELGLEVLGQVREMCLRDRYYPSDLPVADVWAARERARRGDRDGALPRLRAAVDELFQAGQLGHFGTATGALVETLLAGAPAGDAAAVSEAAEVIDRLAAAPGDSGLLSREINLLRLRALLARARGDRVRFRDLRYRYRDLATLLGFEGHIAWAEALTPSQRSRGRRLSGVARSPHGR</sequence>
<name>A0A498Q6P7_9MYCO</name>
<dbReference type="RefSeq" id="WP_321182654.1">
    <property type="nucleotide sequence ID" value="NZ_UPHQ01000162.1"/>
</dbReference>
<proteinExistence type="predicted"/>
<evidence type="ECO:0000313" key="2">
    <source>
        <dbReference type="Proteomes" id="UP000267289"/>
    </source>
</evidence>
<organism evidence="1 2">
    <name type="scientific">Mycobacterium innocens</name>
    <dbReference type="NCBI Taxonomy" id="2341083"/>
    <lineage>
        <taxon>Bacteria</taxon>
        <taxon>Bacillati</taxon>
        <taxon>Actinomycetota</taxon>
        <taxon>Actinomycetes</taxon>
        <taxon>Mycobacteriales</taxon>
        <taxon>Mycobacteriaceae</taxon>
        <taxon>Mycobacterium</taxon>
    </lineage>
</organism>
<accession>A0A498Q6P7</accession>
<dbReference type="EMBL" id="UPHQ01000162">
    <property type="protein sequence ID" value="VBA40649.1"/>
    <property type="molecule type" value="Genomic_DNA"/>
</dbReference>
<keyword evidence="2" id="KW-1185">Reference proteome</keyword>
<protein>
    <submittedName>
        <fullName evidence="1">Uncharacterized protein</fullName>
    </submittedName>
</protein>
<dbReference type="AlphaFoldDB" id="A0A498Q6P7"/>
<evidence type="ECO:0000313" key="1">
    <source>
        <dbReference type="EMBL" id="VBA40649.1"/>
    </source>
</evidence>
<dbReference type="Proteomes" id="UP000267289">
    <property type="component" value="Unassembled WGS sequence"/>
</dbReference>
<gene>
    <name evidence="1" type="ORF">LAUMK13_03163</name>
</gene>
<reference evidence="1 2" key="1">
    <citation type="submission" date="2018-09" db="EMBL/GenBank/DDBJ databases">
        <authorList>
            <person name="Tagini F."/>
        </authorList>
    </citation>
    <scope>NUCLEOTIDE SEQUENCE [LARGE SCALE GENOMIC DNA]</scope>
    <source>
        <strain evidence="1 2">MK13</strain>
    </source>
</reference>